<dbReference type="GO" id="GO:0000049">
    <property type="term" value="F:tRNA binding"/>
    <property type="evidence" value="ECO:0007669"/>
    <property type="project" value="UniProtKB-UniRule"/>
</dbReference>
<evidence type="ECO:0000259" key="3">
    <source>
        <dbReference type="Pfam" id="PF19282"/>
    </source>
</evidence>
<dbReference type="STRING" id="2903.R1E3F0"/>
<keyword evidence="5" id="KW-1185">Reference proteome</keyword>
<dbReference type="InterPro" id="IPR016024">
    <property type="entry name" value="ARM-type_fold"/>
</dbReference>
<feature type="region of interest" description="Disordered" evidence="2">
    <location>
        <begin position="146"/>
        <end position="170"/>
    </location>
</feature>
<reference evidence="5" key="1">
    <citation type="journal article" date="2013" name="Nature">
        <title>Pan genome of the phytoplankton Emiliania underpins its global distribution.</title>
        <authorList>
            <person name="Read B.A."/>
            <person name="Kegel J."/>
            <person name="Klute M.J."/>
            <person name="Kuo A."/>
            <person name="Lefebvre S.C."/>
            <person name="Maumus F."/>
            <person name="Mayer C."/>
            <person name="Miller J."/>
            <person name="Monier A."/>
            <person name="Salamov A."/>
            <person name="Young J."/>
            <person name="Aguilar M."/>
            <person name="Claverie J.M."/>
            <person name="Frickenhaus S."/>
            <person name="Gonzalez K."/>
            <person name="Herman E.K."/>
            <person name="Lin Y.C."/>
            <person name="Napier J."/>
            <person name="Ogata H."/>
            <person name="Sarno A.F."/>
            <person name="Shmutz J."/>
            <person name="Schroeder D."/>
            <person name="de Vargas C."/>
            <person name="Verret F."/>
            <person name="von Dassow P."/>
            <person name="Valentin K."/>
            <person name="Van de Peer Y."/>
            <person name="Wheeler G."/>
            <person name="Dacks J.B."/>
            <person name="Delwiche C.F."/>
            <person name="Dyhrman S.T."/>
            <person name="Glockner G."/>
            <person name="John U."/>
            <person name="Richards T."/>
            <person name="Worden A.Z."/>
            <person name="Zhang X."/>
            <person name="Grigoriev I.V."/>
            <person name="Allen A.E."/>
            <person name="Bidle K."/>
            <person name="Borodovsky M."/>
            <person name="Bowler C."/>
            <person name="Brownlee C."/>
            <person name="Cock J.M."/>
            <person name="Elias M."/>
            <person name="Gladyshev V.N."/>
            <person name="Groth M."/>
            <person name="Guda C."/>
            <person name="Hadaegh A."/>
            <person name="Iglesias-Rodriguez M.D."/>
            <person name="Jenkins J."/>
            <person name="Jones B.M."/>
            <person name="Lawson T."/>
            <person name="Leese F."/>
            <person name="Lindquist E."/>
            <person name="Lobanov A."/>
            <person name="Lomsadze A."/>
            <person name="Malik S.B."/>
            <person name="Marsh M.E."/>
            <person name="Mackinder L."/>
            <person name="Mock T."/>
            <person name="Mueller-Roeber B."/>
            <person name="Pagarete A."/>
            <person name="Parker M."/>
            <person name="Probert I."/>
            <person name="Quesneville H."/>
            <person name="Raines C."/>
            <person name="Rensing S.A."/>
            <person name="Riano-Pachon D.M."/>
            <person name="Richier S."/>
            <person name="Rokitta S."/>
            <person name="Shiraiwa Y."/>
            <person name="Soanes D.M."/>
            <person name="van der Giezen M."/>
            <person name="Wahlund T.M."/>
            <person name="Williams B."/>
            <person name="Wilson W."/>
            <person name="Wolfe G."/>
            <person name="Wurch L.L."/>
        </authorList>
    </citation>
    <scope>NUCLEOTIDE SEQUENCE</scope>
</reference>
<dbReference type="EnsemblProtists" id="EOD17521">
    <property type="protein sequence ID" value="EOD17521"/>
    <property type="gene ID" value="EMIHUDRAFT_458979"/>
</dbReference>
<keyword evidence="1" id="KW-0820">tRNA-binding</keyword>
<keyword evidence="1" id="KW-0694">RNA-binding</keyword>
<keyword evidence="1" id="KW-0963">Cytoplasm</keyword>
<dbReference type="GO" id="GO:0016363">
    <property type="term" value="C:nuclear matrix"/>
    <property type="evidence" value="ECO:0007669"/>
    <property type="project" value="TreeGrafter"/>
</dbReference>
<feature type="compositionally biased region" description="Basic and acidic residues" evidence="2">
    <location>
        <begin position="155"/>
        <end position="164"/>
    </location>
</feature>
<comment type="function">
    <text evidence="1">tRNA nucleus export receptor which facilitates tRNA translocation across the nuclear pore complex.</text>
</comment>
<evidence type="ECO:0000256" key="1">
    <source>
        <dbReference type="RuleBase" id="RU366037"/>
    </source>
</evidence>
<dbReference type="GO" id="GO:0071528">
    <property type="term" value="P:tRNA re-export from nucleus"/>
    <property type="evidence" value="ECO:0007669"/>
    <property type="project" value="UniProtKB-UniRule"/>
</dbReference>
<dbReference type="RefSeq" id="XP_005769950.1">
    <property type="nucleotide sequence ID" value="XM_005769893.1"/>
</dbReference>
<sequence length="367" mass="39278">MEPAPKLQHLQSIRAVEMLSAAHEGMVARGRPLTEPFAALVAQCSLELLDVWDRLSQRGGEAAGEGAADLLRASMPLLLAALASDGLEVSSSTMPFLHAYLGRLRKLLPAASAIAQHEAHLQQLLVQLARRSDTYRSVGHVSLGRTRAAGLPSEEPGHGEAGRDPDDDETSFADYRREVSTLFRSAARVHPSLACAFVKSTLQSVLGASDAERPEGVQWSHVEVALWLLYLLGEGLPEATTREKGGPFGELMLALLSSSAASHPHAAVSLQYLEIVVRYYRFFLQQPALLPDTLRSFLGARGIRLFLQRSSNVPRTFLEPSSTSAGASACGLLLGSGLASEEQAAAAAAKLSELLALPMNQLQATSM</sequence>
<dbReference type="SUPFAM" id="SSF48371">
    <property type="entry name" value="ARM repeat"/>
    <property type="match status" value="1"/>
</dbReference>
<dbReference type="PaxDb" id="2903-EOD17521"/>
<comment type="subcellular location">
    <subcellularLocation>
        <location evidence="1">Nucleus</location>
    </subcellularLocation>
    <subcellularLocation>
        <location evidence="1">Cytoplasm</location>
    </subcellularLocation>
    <text evidence="1">Shuttles between the nucleus and the cytoplasm.</text>
</comment>
<dbReference type="InterPro" id="IPR045546">
    <property type="entry name" value="Exportin-T_C"/>
</dbReference>
<keyword evidence="1" id="KW-0813">Transport</keyword>
<dbReference type="Proteomes" id="UP000013827">
    <property type="component" value="Unassembled WGS sequence"/>
</dbReference>
<dbReference type="GeneID" id="17263669"/>
<feature type="domain" description="Exportin-T C-terminal" evidence="3">
    <location>
        <begin position="164"/>
        <end position="301"/>
    </location>
</feature>
<evidence type="ECO:0000256" key="2">
    <source>
        <dbReference type="SAM" id="MobiDB-lite"/>
    </source>
</evidence>
<evidence type="ECO:0000313" key="5">
    <source>
        <dbReference type="Proteomes" id="UP000013827"/>
    </source>
</evidence>
<organism evidence="4 5">
    <name type="scientific">Emiliania huxleyi (strain CCMP1516)</name>
    <dbReference type="NCBI Taxonomy" id="280463"/>
    <lineage>
        <taxon>Eukaryota</taxon>
        <taxon>Haptista</taxon>
        <taxon>Haptophyta</taxon>
        <taxon>Prymnesiophyceae</taxon>
        <taxon>Isochrysidales</taxon>
        <taxon>Noelaerhabdaceae</taxon>
        <taxon>Emiliania</taxon>
    </lineage>
</organism>
<dbReference type="HOGENOM" id="CLU_755301_0_0_1"/>
<reference evidence="4" key="2">
    <citation type="submission" date="2024-10" db="UniProtKB">
        <authorList>
            <consortium name="EnsemblProtists"/>
        </authorList>
    </citation>
    <scope>IDENTIFICATION</scope>
</reference>
<dbReference type="GO" id="GO:0031267">
    <property type="term" value="F:small GTPase binding"/>
    <property type="evidence" value="ECO:0007669"/>
    <property type="project" value="InterPro"/>
</dbReference>
<dbReference type="Gene3D" id="1.25.10.10">
    <property type="entry name" value="Leucine-rich Repeat Variant"/>
    <property type="match status" value="1"/>
</dbReference>
<keyword evidence="1" id="KW-0539">Nucleus</keyword>
<dbReference type="AlphaFoldDB" id="A0A0D3J1Y6"/>
<dbReference type="GO" id="GO:0005643">
    <property type="term" value="C:nuclear pore"/>
    <property type="evidence" value="ECO:0007669"/>
    <property type="project" value="TreeGrafter"/>
</dbReference>
<dbReference type="Pfam" id="PF19282">
    <property type="entry name" value="Exportin-T"/>
    <property type="match status" value="1"/>
</dbReference>
<dbReference type="InterPro" id="IPR011989">
    <property type="entry name" value="ARM-like"/>
</dbReference>
<dbReference type="KEGG" id="ehx:EMIHUDRAFT_458979"/>
<dbReference type="PANTHER" id="PTHR15952:SF11">
    <property type="entry name" value="EXPORTIN-T"/>
    <property type="match status" value="1"/>
</dbReference>
<dbReference type="PANTHER" id="PTHR15952">
    <property type="entry name" value="EXPORTIN-T/LOS1"/>
    <property type="match status" value="1"/>
</dbReference>
<evidence type="ECO:0000313" key="4">
    <source>
        <dbReference type="EnsemblProtists" id="EOD17521"/>
    </source>
</evidence>
<name>A0A0D3J1Y6_EMIH1</name>
<comment type="similarity">
    <text evidence="1">Belongs to the exportin family.</text>
</comment>
<dbReference type="eggNOG" id="KOG2021">
    <property type="taxonomic scope" value="Eukaryota"/>
</dbReference>
<proteinExistence type="inferred from homology"/>
<accession>A0A0D3J1Y6</accession>
<dbReference type="InterPro" id="IPR040017">
    <property type="entry name" value="XPOT"/>
</dbReference>
<dbReference type="GO" id="GO:0005737">
    <property type="term" value="C:cytoplasm"/>
    <property type="evidence" value="ECO:0007669"/>
    <property type="project" value="UniProtKB-SubCell"/>
</dbReference>
<protein>
    <recommendedName>
        <fullName evidence="1">Exportin-T</fullName>
    </recommendedName>
    <alternativeName>
        <fullName evidence="1">Exportin(tRNA)</fullName>
    </alternativeName>
    <alternativeName>
        <fullName evidence="1">tRNA exportin</fullName>
    </alternativeName>
</protein>